<evidence type="ECO:0000313" key="10">
    <source>
        <dbReference type="EMBL" id="MFD2755626.1"/>
    </source>
</evidence>
<feature type="transmembrane region" description="Helical" evidence="7">
    <location>
        <begin position="345"/>
        <end position="362"/>
    </location>
</feature>
<dbReference type="PROSITE" id="PS50928">
    <property type="entry name" value="ABC_TM1"/>
    <property type="match status" value="1"/>
</dbReference>
<feature type="compositionally biased region" description="Low complexity" evidence="8">
    <location>
        <begin position="398"/>
        <end position="419"/>
    </location>
</feature>
<comment type="caution">
    <text evidence="10">The sequence shown here is derived from an EMBL/GenBank/DDBJ whole genome shotgun (WGS) entry which is preliminary data.</text>
</comment>
<dbReference type="PANTHER" id="PTHR47737">
    <property type="entry name" value="GLYCINE BETAINE/PROLINE BETAINE TRANSPORT SYSTEM PERMEASE PROTEIN PROW"/>
    <property type="match status" value="1"/>
</dbReference>
<dbReference type="CDD" id="cd06261">
    <property type="entry name" value="TM_PBP2"/>
    <property type="match status" value="1"/>
</dbReference>
<dbReference type="EMBL" id="JBHUMV010000007">
    <property type="protein sequence ID" value="MFD2755626.1"/>
    <property type="molecule type" value="Genomic_DNA"/>
</dbReference>
<proteinExistence type="inferred from homology"/>
<evidence type="ECO:0000256" key="3">
    <source>
        <dbReference type="ARBA" id="ARBA00022475"/>
    </source>
</evidence>
<comment type="similarity">
    <text evidence="7">Belongs to the binding-protein-dependent transport system permease family.</text>
</comment>
<reference evidence="11" key="1">
    <citation type="journal article" date="2019" name="Int. J. Syst. Evol. Microbiol.">
        <title>The Global Catalogue of Microorganisms (GCM) 10K type strain sequencing project: providing services to taxonomists for standard genome sequencing and annotation.</title>
        <authorList>
            <consortium name="The Broad Institute Genomics Platform"/>
            <consortium name="The Broad Institute Genome Sequencing Center for Infectious Disease"/>
            <person name="Wu L."/>
            <person name="Ma J."/>
        </authorList>
    </citation>
    <scope>NUCLEOTIDE SEQUENCE [LARGE SCALE GENOMIC DNA]</scope>
    <source>
        <strain evidence="11">TISTR 1906</strain>
    </source>
</reference>
<dbReference type="NCBIfam" id="NF008196">
    <property type="entry name" value="PRK10952.1"/>
    <property type="match status" value="1"/>
</dbReference>
<evidence type="ECO:0000256" key="1">
    <source>
        <dbReference type="ARBA" id="ARBA00004651"/>
    </source>
</evidence>
<evidence type="ECO:0000313" key="11">
    <source>
        <dbReference type="Proteomes" id="UP001597463"/>
    </source>
</evidence>
<evidence type="ECO:0000256" key="8">
    <source>
        <dbReference type="SAM" id="MobiDB-lite"/>
    </source>
</evidence>
<dbReference type="SUPFAM" id="SSF161098">
    <property type="entry name" value="MetI-like"/>
    <property type="match status" value="1"/>
</dbReference>
<dbReference type="RefSeq" id="WP_066481945.1">
    <property type="nucleotide sequence ID" value="NZ_BCNT01000017.1"/>
</dbReference>
<feature type="domain" description="ABC transmembrane type-1" evidence="9">
    <location>
        <begin position="187"/>
        <end position="366"/>
    </location>
</feature>
<name>A0ABW5UPU5_9BURK</name>
<protein>
    <submittedName>
        <fullName evidence="10">Glycine betaine/L-proline ABC transporter permease ProW</fullName>
    </submittedName>
</protein>
<evidence type="ECO:0000259" key="9">
    <source>
        <dbReference type="PROSITE" id="PS50928"/>
    </source>
</evidence>
<accession>A0ABW5UPU5</accession>
<gene>
    <name evidence="10" type="primary">proW</name>
    <name evidence="10" type="ORF">ACFSW6_16250</name>
</gene>
<dbReference type="Pfam" id="PF00528">
    <property type="entry name" value="BPD_transp_1"/>
    <property type="match status" value="1"/>
</dbReference>
<feature type="compositionally biased region" description="Low complexity" evidence="8">
    <location>
        <begin position="29"/>
        <end position="72"/>
    </location>
</feature>
<keyword evidence="3" id="KW-1003">Cell membrane</keyword>
<evidence type="ECO:0000256" key="7">
    <source>
        <dbReference type="RuleBase" id="RU363032"/>
    </source>
</evidence>
<evidence type="ECO:0000256" key="2">
    <source>
        <dbReference type="ARBA" id="ARBA00022448"/>
    </source>
</evidence>
<evidence type="ECO:0000256" key="6">
    <source>
        <dbReference type="ARBA" id="ARBA00023136"/>
    </source>
</evidence>
<keyword evidence="4 7" id="KW-0812">Transmembrane</keyword>
<feature type="transmembrane region" description="Helical" evidence="7">
    <location>
        <begin position="142"/>
        <end position="160"/>
    </location>
</feature>
<dbReference type="InterPro" id="IPR035906">
    <property type="entry name" value="MetI-like_sf"/>
</dbReference>
<sequence>MNENTQNTPVADNTPPVTDDPWAAASVPADTGNAPDAAATGAADADPWAASSASPDAGTDAWSGGDAAGGAANTDWLNAPASAGTPGDDGGLAHLWHQITTDGLPVQGWINDGLSWVVDHFRPFFQSVRAPIDATLTGVTDVLLAVPWPVLTLIIALLAWQFASRTLAVGTVLSLLVVALLGIWPDAMVTLALVLTSLLFCVIIGLPAGIFLASSDRAQRWTRPFLDAMQTTPAFVYLVPVVMLFGIGNVPGVIVTIVFALPPLIRLTNLGIRQVRPDLIEASRAYGASPAQLLWKVQLPLAMPSIMAGINQALMLSLSMVVIASMIAVGGLGQMVLRGIGRLDMGLATVGGLGIVLLAIVLDRITQAMGEPRRGGAHWWHGGPVGLVIRLLRGTPKAAAPRSEPAPAATAAATQQAPKPLGPAASQA</sequence>
<organism evidence="10 11">
    <name type="scientific">Comamonas terrae</name>
    <dbReference type="NCBI Taxonomy" id="673548"/>
    <lineage>
        <taxon>Bacteria</taxon>
        <taxon>Pseudomonadati</taxon>
        <taxon>Pseudomonadota</taxon>
        <taxon>Betaproteobacteria</taxon>
        <taxon>Burkholderiales</taxon>
        <taxon>Comamonadaceae</taxon>
        <taxon>Comamonas</taxon>
    </lineage>
</organism>
<keyword evidence="2 7" id="KW-0813">Transport</keyword>
<dbReference type="PANTHER" id="PTHR47737:SF1">
    <property type="entry name" value="GLYCINE BETAINE_PROLINE BETAINE TRANSPORT SYSTEM PERMEASE PROTEIN PROW"/>
    <property type="match status" value="1"/>
</dbReference>
<evidence type="ECO:0000256" key="4">
    <source>
        <dbReference type="ARBA" id="ARBA00022692"/>
    </source>
</evidence>
<evidence type="ECO:0000256" key="5">
    <source>
        <dbReference type="ARBA" id="ARBA00022989"/>
    </source>
</evidence>
<comment type="subcellular location">
    <subcellularLocation>
        <location evidence="1 7">Cell membrane</location>
        <topology evidence="1 7">Multi-pass membrane protein</topology>
    </subcellularLocation>
</comment>
<dbReference type="Gene3D" id="1.10.3720.10">
    <property type="entry name" value="MetI-like"/>
    <property type="match status" value="1"/>
</dbReference>
<feature type="transmembrane region" description="Helical" evidence="7">
    <location>
        <begin position="167"/>
        <end position="185"/>
    </location>
</feature>
<feature type="region of interest" description="Disordered" evidence="8">
    <location>
        <begin position="1"/>
        <end position="84"/>
    </location>
</feature>
<feature type="transmembrane region" description="Helical" evidence="7">
    <location>
        <begin position="191"/>
        <end position="213"/>
    </location>
</feature>
<keyword evidence="6 7" id="KW-0472">Membrane</keyword>
<keyword evidence="5 7" id="KW-1133">Transmembrane helix</keyword>
<dbReference type="Proteomes" id="UP001597463">
    <property type="component" value="Unassembled WGS sequence"/>
</dbReference>
<feature type="transmembrane region" description="Helical" evidence="7">
    <location>
        <begin position="234"/>
        <end position="261"/>
    </location>
</feature>
<feature type="region of interest" description="Disordered" evidence="8">
    <location>
        <begin position="398"/>
        <end position="428"/>
    </location>
</feature>
<feature type="transmembrane region" description="Helical" evidence="7">
    <location>
        <begin position="313"/>
        <end position="333"/>
    </location>
</feature>
<dbReference type="InterPro" id="IPR000515">
    <property type="entry name" value="MetI-like"/>
</dbReference>
<keyword evidence="11" id="KW-1185">Reference proteome</keyword>
<feature type="compositionally biased region" description="Polar residues" evidence="8">
    <location>
        <begin position="1"/>
        <end position="11"/>
    </location>
</feature>